<sequence length="97" mass="11113">MQRIRQQYVQTTFRFANRTDHIFITLSLIVTVGNMLRFPIICSENGGILFLIPYALCLIFITIPIIYLENAIGQYSSLPPIQLFQYLCPALEGIQSD</sequence>
<dbReference type="PANTHER" id="PTHR11616:SF241">
    <property type="entry name" value="SODIUM- AND CHLORIDE-DEPENDENT GLYCINE TRANSPORTER 2"/>
    <property type="match status" value="1"/>
</dbReference>
<keyword evidence="2" id="KW-0813">Transport</keyword>
<keyword evidence="3 8" id="KW-0812">Transmembrane</keyword>
<dbReference type="Pfam" id="PF00209">
    <property type="entry name" value="SNF"/>
    <property type="match status" value="1"/>
</dbReference>
<evidence type="ECO:0000313" key="10">
    <source>
        <dbReference type="WBParaSite" id="EEL_0000369701-mRNA-1"/>
    </source>
</evidence>
<feature type="transmembrane region" description="Helical" evidence="8">
    <location>
        <begin position="47"/>
        <end position="68"/>
    </location>
</feature>
<evidence type="ECO:0000256" key="2">
    <source>
        <dbReference type="ARBA" id="ARBA00022448"/>
    </source>
</evidence>
<dbReference type="PRINTS" id="PR00176">
    <property type="entry name" value="NANEUSMPORT"/>
</dbReference>
<dbReference type="GO" id="GO:0046872">
    <property type="term" value="F:metal ion binding"/>
    <property type="evidence" value="ECO:0007669"/>
    <property type="project" value="UniProtKB-KW"/>
</dbReference>
<dbReference type="GO" id="GO:0089718">
    <property type="term" value="P:amino acid import across plasma membrane"/>
    <property type="evidence" value="ECO:0007669"/>
    <property type="project" value="TreeGrafter"/>
</dbReference>
<organism evidence="9 10">
    <name type="scientific">Elaeophora elaphi</name>
    <dbReference type="NCBI Taxonomy" id="1147741"/>
    <lineage>
        <taxon>Eukaryota</taxon>
        <taxon>Metazoa</taxon>
        <taxon>Ecdysozoa</taxon>
        <taxon>Nematoda</taxon>
        <taxon>Chromadorea</taxon>
        <taxon>Rhabditida</taxon>
        <taxon>Spirurina</taxon>
        <taxon>Spiruromorpha</taxon>
        <taxon>Filarioidea</taxon>
        <taxon>Onchocercidae</taxon>
        <taxon>Elaeophora</taxon>
    </lineage>
</organism>
<evidence type="ECO:0000256" key="1">
    <source>
        <dbReference type="ARBA" id="ARBA00004141"/>
    </source>
</evidence>
<evidence type="ECO:0000313" key="9">
    <source>
        <dbReference type="Proteomes" id="UP000050640"/>
    </source>
</evidence>
<keyword evidence="4" id="KW-0769">Symport</keyword>
<evidence type="ECO:0000256" key="3">
    <source>
        <dbReference type="ARBA" id="ARBA00022692"/>
    </source>
</evidence>
<evidence type="ECO:0000256" key="8">
    <source>
        <dbReference type="SAM" id="Phobius"/>
    </source>
</evidence>
<dbReference type="STRING" id="1147741.A0A0R3RPY5"/>
<keyword evidence="5 8" id="KW-1133">Transmembrane helix</keyword>
<keyword evidence="7" id="KW-0915">Sodium</keyword>
<accession>A0A0R3RPY5</accession>
<protein>
    <submittedName>
        <fullName evidence="10">Aa_trans domain-containing protein</fullName>
    </submittedName>
</protein>
<dbReference type="PROSITE" id="PS50267">
    <property type="entry name" value="NA_NEUROTRAN_SYMP_3"/>
    <property type="match status" value="1"/>
</dbReference>
<dbReference type="SUPFAM" id="SSF161070">
    <property type="entry name" value="SNF-like"/>
    <property type="match status" value="1"/>
</dbReference>
<dbReference type="GO" id="GO:0005283">
    <property type="term" value="F:amino acid:sodium symporter activity"/>
    <property type="evidence" value="ECO:0007669"/>
    <property type="project" value="TreeGrafter"/>
</dbReference>
<dbReference type="AlphaFoldDB" id="A0A0R3RPY5"/>
<evidence type="ECO:0000256" key="6">
    <source>
        <dbReference type="ARBA" id="ARBA00023136"/>
    </source>
</evidence>
<keyword evidence="9" id="KW-1185">Reference proteome</keyword>
<feature type="transmembrane region" description="Helical" evidence="8">
    <location>
        <begin position="21"/>
        <end position="41"/>
    </location>
</feature>
<comment type="subcellular location">
    <subcellularLocation>
        <location evidence="1">Membrane</location>
        <topology evidence="1">Multi-pass membrane protein</topology>
    </subcellularLocation>
</comment>
<name>A0A0R3RPY5_9BILA</name>
<dbReference type="WBParaSite" id="EEL_0000369701-mRNA-1">
    <property type="protein sequence ID" value="EEL_0000369701-mRNA-1"/>
    <property type="gene ID" value="EEL_0000369701"/>
</dbReference>
<dbReference type="Proteomes" id="UP000050640">
    <property type="component" value="Unplaced"/>
</dbReference>
<dbReference type="InterPro" id="IPR037272">
    <property type="entry name" value="SNS_sf"/>
</dbReference>
<feature type="binding site" evidence="7">
    <location>
        <position position="30"/>
    </location>
    <ligand>
        <name>Na(+)</name>
        <dbReference type="ChEBI" id="CHEBI:29101"/>
        <label>1</label>
    </ligand>
</feature>
<reference evidence="10" key="1">
    <citation type="submission" date="2017-02" db="UniProtKB">
        <authorList>
            <consortium name="WormBaseParasite"/>
        </authorList>
    </citation>
    <scope>IDENTIFICATION</scope>
</reference>
<keyword evidence="6 8" id="KW-0472">Membrane</keyword>
<proteinExistence type="predicted"/>
<evidence type="ECO:0000256" key="4">
    <source>
        <dbReference type="ARBA" id="ARBA00022847"/>
    </source>
</evidence>
<dbReference type="PANTHER" id="PTHR11616">
    <property type="entry name" value="SODIUM/CHLORIDE DEPENDENT TRANSPORTER"/>
    <property type="match status" value="1"/>
</dbReference>
<keyword evidence="7" id="KW-0479">Metal-binding</keyword>
<dbReference type="GO" id="GO:0005886">
    <property type="term" value="C:plasma membrane"/>
    <property type="evidence" value="ECO:0007669"/>
    <property type="project" value="TreeGrafter"/>
</dbReference>
<feature type="binding site" evidence="7">
    <location>
        <position position="34"/>
    </location>
    <ligand>
        <name>Na(+)</name>
        <dbReference type="ChEBI" id="CHEBI:29101"/>
        <label>1</label>
    </ligand>
</feature>
<evidence type="ECO:0000256" key="7">
    <source>
        <dbReference type="PIRSR" id="PIRSR600175-1"/>
    </source>
</evidence>
<dbReference type="InterPro" id="IPR000175">
    <property type="entry name" value="Na/ntran_symport"/>
</dbReference>
<evidence type="ECO:0000256" key="5">
    <source>
        <dbReference type="ARBA" id="ARBA00022989"/>
    </source>
</evidence>